<gene>
    <name evidence="1" type="ORF">CEXT_279691</name>
</gene>
<name>A0AAV4THS2_CAEEX</name>
<organism evidence="1 2">
    <name type="scientific">Caerostris extrusa</name>
    <name type="common">Bark spider</name>
    <name type="synonym">Caerostris bankana</name>
    <dbReference type="NCBI Taxonomy" id="172846"/>
    <lineage>
        <taxon>Eukaryota</taxon>
        <taxon>Metazoa</taxon>
        <taxon>Ecdysozoa</taxon>
        <taxon>Arthropoda</taxon>
        <taxon>Chelicerata</taxon>
        <taxon>Arachnida</taxon>
        <taxon>Araneae</taxon>
        <taxon>Araneomorphae</taxon>
        <taxon>Entelegynae</taxon>
        <taxon>Araneoidea</taxon>
        <taxon>Araneidae</taxon>
        <taxon>Caerostris</taxon>
    </lineage>
</organism>
<reference evidence="1 2" key="1">
    <citation type="submission" date="2021-06" db="EMBL/GenBank/DDBJ databases">
        <title>Caerostris extrusa draft genome.</title>
        <authorList>
            <person name="Kono N."/>
            <person name="Arakawa K."/>
        </authorList>
    </citation>
    <scope>NUCLEOTIDE SEQUENCE [LARGE SCALE GENOMIC DNA]</scope>
</reference>
<dbReference type="AlphaFoldDB" id="A0AAV4THS2"/>
<dbReference type="EMBL" id="BPLR01011298">
    <property type="protein sequence ID" value="GIY45655.1"/>
    <property type="molecule type" value="Genomic_DNA"/>
</dbReference>
<keyword evidence="2" id="KW-1185">Reference proteome</keyword>
<accession>A0AAV4THS2</accession>
<evidence type="ECO:0000313" key="1">
    <source>
        <dbReference type="EMBL" id="GIY45655.1"/>
    </source>
</evidence>
<dbReference type="Proteomes" id="UP001054945">
    <property type="component" value="Unassembled WGS sequence"/>
</dbReference>
<protein>
    <submittedName>
        <fullName evidence="1">Uncharacterized protein</fullName>
    </submittedName>
</protein>
<evidence type="ECO:0000313" key="2">
    <source>
        <dbReference type="Proteomes" id="UP001054945"/>
    </source>
</evidence>
<sequence length="103" mass="11192">MLSITADNRGLSNTPHSALVCNPGSRSSAIPSVEQPQGSTFTAPAVFCNCVPPLPMITSSSVREDGREKMVMTSRACPLGRLPLSKCRQFFEYFNVFEQPALL</sequence>
<comment type="caution">
    <text evidence="1">The sequence shown here is derived from an EMBL/GenBank/DDBJ whole genome shotgun (WGS) entry which is preliminary data.</text>
</comment>
<proteinExistence type="predicted"/>